<protein>
    <submittedName>
        <fullName evidence="1">Uncharacterized protein</fullName>
    </submittedName>
</protein>
<evidence type="ECO:0000313" key="2">
    <source>
        <dbReference type="Proteomes" id="UP000188605"/>
    </source>
</evidence>
<proteinExistence type="predicted"/>
<organism evidence="1 2">
    <name type="scientific">Candidatus Epulonipiscium fishelsonii</name>
    <dbReference type="NCBI Taxonomy" id="77094"/>
    <lineage>
        <taxon>Bacteria</taxon>
        <taxon>Bacillati</taxon>
        <taxon>Bacillota</taxon>
        <taxon>Clostridia</taxon>
        <taxon>Lachnospirales</taxon>
        <taxon>Lachnospiraceae</taxon>
        <taxon>Candidatus Epulonipiscium</taxon>
    </lineage>
</organism>
<evidence type="ECO:0000313" key="1">
    <source>
        <dbReference type="EMBL" id="ONI42544.1"/>
    </source>
</evidence>
<sequence>MFKATISIKTRNPIIFGFHPSAQKCSAEAGAPEDGIQWIDKPSLEATSALMNNPKVALFLATDGYAMVKMENQL</sequence>
<name>A0ACC8XGC6_9FIRM</name>
<gene>
    <name evidence="1" type="ORF">AN396_13855</name>
</gene>
<comment type="caution">
    <text evidence="1">The sequence shown here is derived from an EMBL/GenBank/DDBJ whole genome shotgun (WGS) entry which is preliminary data.</text>
</comment>
<reference evidence="1" key="1">
    <citation type="submission" date="2016-08" db="EMBL/GenBank/DDBJ databases">
        <authorList>
            <person name="Ngugi D.K."/>
            <person name="Miyake S."/>
            <person name="Stingl U."/>
        </authorList>
    </citation>
    <scope>NUCLEOTIDE SEQUENCE</scope>
    <source>
        <strain evidence="1">SCG-B11WGA-EpuloA1</strain>
    </source>
</reference>
<dbReference type="EMBL" id="LJDB01000010">
    <property type="protein sequence ID" value="ONI42544.1"/>
    <property type="molecule type" value="Genomic_DNA"/>
</dbReference>
<accession>A0ACC8XGC6</accession>
<keyword evidence="2" id="KW-1185">Reference proteome</keyword>
<dbReference type="Proteomes" id="UP000188605">
    <property type="component" value="Unassembled WGS sequence"/>
</dbReference>